<dbReference type="EMBL" id="BMAW01006849">
    <property type="protein sequence ID" value="GFT00853.1"/>
    <property type="molecule type" value="Genomic_DNA"/>
</dbReference>
<dbReference type="EMBL" id="BMAW01062987">
    <property type="protein sequence ID" value="GFT38204.1"/>
    <property type="molecule type" value="Genomic_DNA"/>
</dbReference>
<dbReference type="Proteomes" id="UP000887013">
    <property type="component" value="Unassembled WGS sequence"/>
</dbReference>
<evidence type="ECO:0000313" key="1">
    <source>
        <dbReference type="EMBL" id="GFT00853.1"/>
    </source>
</evidence>
<keyword evidence="4" id="KW-1185">Reference proteome</keyword>
<gene>
    <name evidence="1" type="ORF">NPIL_220981</name>
    <name evidence="3" type="ORF">NPIL_363441</name>
    <name evidence="2" type="ORF">NPIL_631651</name>
</gene>
<sequence>MYVKTDVFTHFRPNKSSRMYNKYAAERGMVGGGTGMKKASTLIPIVQRGNAVVNRMTCLGNMEWGGGQGCLERDEFLITRGESLIQEEVCQTWWMGGGYRGFKGR</sequence>
<evidence type="ECO:0000313" key="4">
    <source>
        <dbReference type="Proteomes" id="UP000887013"/>
    </source>
</evidence>
<reference evidence="3" key="1">
    <citation type="submission" date="2020-08" db="EMBL/GenBank/DDBJ databases">
        <title>Multicomponent nature underlies the extraordinary mechanical properties of spider dragline silk.</title>
        <authorList>
            <person name="Kono N."/>
            <person name="Nakamura H."/>
            <person name="Mori M."/>
            <person name="Yoshida Y."/>
            <person name="Ohtoshi R."/>
            <person name="Malay A.D."/>
            <person name="Moran D.A.P."/>
            <person name="Tomita M."/>
            <person name="Numata K."/>
            <person name="Arakawa K."/>
        </authorList>
    </citation>
    <scope>NUCLEOTIDE SEQUENCE</scope>
</reference>
<accession>A0A8X6NWI9</accession>
<protein>
    <submittedName>
        <fullName evidence="3">Uncharacterized protein</fullName>
    </submittedName>
</protein>
<name>A0A8X6NWI9_NEPPI</name>
<comment type="caution">
    <text evidence="3">The sequence shown here is derived from an EMBL/GenBank/DDBJ whole genome shotgun (WGS) entry which is preliminary data.</text>
</comment>
<dbReference type="EMBL" id="BMAW01103760">
    <property type="protein sequence ID" value="GFT10701.1"/>
    <property type="molecule type" value="Genomic_DNA"/>
</dbReference>
<evidence type="ECO:0000313" key="2">
    <source>
        <dbReference type="EMBL" id="GFT10701.1"/>
    </source>
</evidence>
<evidence type="ECO:0000313" key="3">
    <source>
        <dbReference type="EMBL" id="GFT38204.1"/>
    </source>
</evidence>
<organism evidence="3 4">
    <name type="scientific">Nephila pilipes</name>
    <name type="common">Giant wood spider</name>
    <name type="synonym">Nephila maculata</name>
    <dbReference type="NCBI Taxonomy" id="299642"/>
    <lineage>
        <taxon>Eukaryota</taxon>
        <taxon>Metazoa</taxon>
        <taxon>Ecdysozoa</taxon>
        <taxon>Arthropoda</taxon>
        <taxon>Chelicerata</taxon>
        <taxon>Arachnida</taxon>
        <taxon>Araneae</taxon>
        <taxon>Araneomorphae</taxon>
        <taxon>Entelegynae</taxon>
        <taxon>Araneoidea</taxon>
        <taxon>Nephilidae</taxon>
        <taxon>Nephila</taxon>
    </lineage>
</organism>
<proteinExistence type="predicted"/>
<dbReference type="AlphaFoldDB" id="A0A8X6NWI9"/>